<evidence type="ECO:0000313" key="1">
    <source>
        <dbReference type="EMBL" id="PMD14953.1"/>
    </source>
</evidence>
<dbReference type="Proteomes" id="UP000235672">
    <property type="component" value="Unassembled WGS sequence"/>
</dbReference>
<dbReference type="EMBL" id="KZ613517">
    <property type="protein sequence ID" value="PMD14953.1"/>
    <property type="molecule type" value="Genomic_DNA"/>
</dbReference>
<protein>
    <submittedName>
        <fullName evidence="1">Uncharacterized protein</fullName>
    </submittedName>
</protein>
<accession>A0A2J6PLR1</accession>
<gene>
    <name evidence="1" type="ORF">NA56DRAFT_710405</name>
</gene>
<name>A0A2J6PLR1_9HELO</name>
<dbReference type="AlphaFoldDB" id="A0A2J6PLR1"/>
<keyword evidence="2" id="KW-1185">Reference proteome</keyword>
<organism evidence="1 2">
    <name type="scientific">Hyaloscypha hepaticicola</name>
    <dbReference type="NCBI Taxonomy" id="2082293"/>
    <lineage>
        <taxon>Eukaryota</taxon>
        <taxon>Fungi</taxon>
        <taxon>Dikarya</taxon>
        <taxon>Ascomycota</taxon>
        <taxon>Pezizomycotina</taxon>
        <taxon>Leotiomycetes</taxon>
        <taxon>Helotiales</taxon>
        <taxon>Hyaloscyphaceae</taxon>
        <taxon>Hyaloscypha</taxon>
    </lineage>
</organism>
<proteinExistence type="predicted"/>
<reference evidence="1 2" key="1">
    <citation type="submission" date="2016-05" db="EMBL/GenBank/DDBJ databases">
        <title>A degradative enzymes factory behind the ericoid mycorrhizal symbiosis.</title>
        <authorList>
            <consortium name="DOE Joint Genome Institute"/>
            <person name="Martino E."/>
            <person name="Morin E."/>
            <person name="Grelet G."/>
            <person name="Kuo A."/>
            <person name="Kohler A."/>
            <person name="Daghino S."/>
            <person name="Barry K."/>
            <person name="Choi C."/>
            <person name="Cichocki N."/>
            <person name="Clum A."/>
            <person name="Copeland A."/>
            <person name="Hainaut M."/>
            <person name="Haridas S."/>
            <person name="Labutti K."/>
            <person name="Lindquist E."/>
            <person name="Lipzen A."/>
            <person name="Khouja H.-R."/>
            <person name="Murat C."/>
            <person name="Ohm R."/>
            <person name="Olson A."/>
            <person name="Spatafora J."/>
            <person name="Veneault-Fourrey C."/>
            <person name="Henrissat B."/>
            <person name="Grigoriev I."/>
            <person name="Martin F."/>
            <person name="Perotto S."/>
        </authorList>
    </citation>
    <scope>NUCLEOTIDE SEQUENCE [LARGE SCALE GENOMIC DNA]</scope>
    <source>
        <strain evidence="1 2">UAMH 7357</strain>
    </source>
</reference>
<sequence length="244" mass="27205">MPLIMPGQKAKETRALHFAWLKPPDRWLDSCGSVRVLEGHRIGRPQYEERGAPASVFSLTSISFDVMHSWALALTRFMAFPPPVKDSACCLHAAPLSTLPSRSLPGPDPLSRAHMLTSDYAVERFPLLGKNMTDRVRTLHRPYGGAWQHDISATLVHGVYDGLAVVYIYQLTSAPSNLGRFVIIDLSLSPSLFLRYLQLRQSVTSSLTTTTHSYVGLRLESSSILRTSTFERGIAFALHSRIWT</sequence>
<evidence type="ECO:0000313" key="2">
    <source>
        <dbReference type="Proteomes" id="UP000235672"/>
    </source>
</evidence>